<reference evidence="6" key="1">
    <citation type="journal article" date="2019" name="Int. J. Syst. Evol. Microbiol.">
        <title>The Global Catalogue of Microorganisms (GCM) 10K type strain sequencing project: providing services to taxonomists for standard genome sequencing and annotation.</title>
        <authorList>
            <consortium name="The Broad Institute Genomics Platform"/>
            <consortium name="The Broad Institute Genome Sequencing Center for Infectious Disease"/>
            <person name="Wu L."/>
            <person name="Ma J."/>
        </authorList>
    </citation>
    <scope>NUCLEOTIDE SEQUENCE [LARGE SCALE GENOMIC DNA]</scope>
    <source>
        <strain evidence="6">JCM 15614</strain>
    </source>
</reference>
<keyword evidence="6" id="KW-1185">Reference proteome</keyword>
<organism evidence="5 6">
    <name type="scientific">Blastococcus jejuensis</name>
    <dbReference type="NCBI Taxonomy" id="351224"/>
    <lineage>
        <taxon>Bacteria</taxon>
        <taxon>Bacillati</taxon>
        <taxon>Actinomycetota</taxon>
        <taxon>Actinomycetes</taxon>
        <taxon>Geodermatophilales</taxon>
        <taxon>Geodermatophilaceae</taxon>
        <taxon>Blastococcus</taxon>
    </lineage>
</organism>
<dbReference type="Proteomes" id="UP001499924">
    <property type="component" value="Unassembled WGS sequence"/>
</dbReference>
<dbReference type="InterPro" id="IPR015590">
    <property type="entry name" value="Aldehyde_DH_dom"/>
</dbReference>
<comment type="caution">
    <text evidence="5">The sequence shown here is derived from an EMBL/GenBank/DDBJ whole genome shotgun (WGS) entry which is preliminary data.</text>
</comment>
<evidence type="ECO:0000313" key="6">
    <source>
        <dbReference type="Proteomes" id="UP001499924"/>
    </source>
</evidence>
<feature type="domain" description="Aldehyde dehydrogenase" evidence="4">
    <location>
        <begin position="40"/>
        <end position="493"/>
    </location>
</feature>
<dbReference type="InterPro" id="IPR029510">
    <property type="entry name" value="Ald_DH_CS_GLU"/>
</dbReference>
<dbReference type="InterPro" id="IPR016162">
    <property type="entry name" value="Ald_DH_N"/>
</dbReference>
<evidence type="ECO:0000259" key="4">
    <source>
        <dbReference type="Pfam" id="PF00171"/>
    </source>
</evidence>
<accession>A0ABP6PAK8</accession>
<evidence type="ECO:0000256" key="3">
    <source>
        <dbReference type="RuleBase" id="RU003345"/>
    </source>
</evidence>
<evidence type="ECO:0000256" key="1">
    <source>
        <dbReference type="ARBA" id="ARBA00023002"/>
    </source>
</evidence>
<name>A0ABP6PAK8_9ACTN</name>
<dbReference type="SUPFAM" id="SSF53720">
    <property type="entry name" value="ALDH-like"/>
    <property type="match status" value="1"/>
</dbReference>
<proteinExistence type="inferred from homology"/>
<protein>
    <submittedName>
        <fullName evidence="5">Succinic semialdehyde dehydrogenase</fullName>
    </submittedName>
</protein>
<evidence type="ECO:0000313" key="5">
    <source>
        <dbReference type="EMBL" id="GAA3173297.1"/>
    </source>
</evidence>
<dbReference type="Gene3D" id="3.40.309.10">
    <property type="entry name" value="Aldehyde Dehydrogenase, Chain A, domain 2"/>
    <property type="match status" value="1"/>
</dbReference>
<dbReference type="InterPro" id="IPR016161">
    <property type="entry name" value="Ald_DH/histidinol_DH"/>
</dbReference>
<dbReference type="InterPro" id="IPR016163">
    <property type="entry name" value="Ald_DH_C"/>
</dbReference>
<dbReference type="NCBIfam" id="NF006916">
    <property type="entry name" value="PRK09407.1"/>
    <property type="match status" value="1"/>
</dbReference>
<dbReference type="PANTHER" id="PTHR11699">
    <property type="entry name" value="ALDEHYDE DEHYDROGENASE-RELATED"/>
    <property type="match status" value="1"/>
</dbReference>
<keyword evidence="1 3" id="KW-0560">Oxidoreductase</keyword>
<dbReference type="Gene3D" id="3.40.605.10">
    <property type="entry name" value="Aldehyde Dehydrogenase, Chain A, domain 1"/>
    <property type="match status" value="1"/>
</dbReference>
<dbReference type="RefSeq" id="WP_344689604.1">
    <property type="nucleotide sequence ID" value="NZ_BAAAVV010000006.1"/>
</dbReference>
<dbReference type="EMBL" id="BAAAVV010000006">
    <property type="protein sequence ID" value="GAA3173297.1"/>
    <property type="molecule type" value="Genomic_DNA"/>
</dbReference>
<dbReference type="Pfam" id="PF00171">
    <property type="entry name" value="Aldedh"/>
    <property type="match status" value="1"/>
</dbReference>
<evidence type="ECO:0000256" key="2">
    <source>
        <dbReference type="PROSITE-ProRule" id="PRU10007"/>
    </source>
</evidence>
<dbReference type="PROSITE" id="PS00687">
    <property type="entry name" value="ALDEHYDE_DEHYDR_GLU"/>
    <property type="match status" value="1"/>
</dbReference>
<feature type="active site" evidence="2">
    <location>
        <position position="267"/>
    </location>
</feature>
<dbReference type="CDD" id="cd07101">
    <property type="entry name" value="ALDH_SSADH2_GabD2"/>
    <property type="match status" value="1"/>
</dbReference>
<sequence>MTTTATEVPTPATPARSPLDPALVDRLAALVTAAPGRPRQASYAPFDGALIGEVPTCTADDVREAQRRAREAQRAWAARPVAERCAVFLRYHDLVLDRQEQILDVTQVETGKARTSAFEELADVAMTSRYYAHTAERHLRPVRRRGALPVLTRTVEHHHPKGLVGVISPWNYPLTLAVSDAIAALLAGNGVVLKPDAQTPFTALAAVELLYEAGLPRDLLQVVTGAGKDLGGPLIEGVDYLMFTGSTATGRIVAEQCARRLIGFSAELGGKNPMIVLADADLDSTVEGAVNACFANSGQLCISVERMYVEDAVYDRFVPAFVERVQRMTLAAGLTWDAEMGSLVSEQQLATVSRHVDDAVAKGARVLAGGKARPDLGPLFYEPTVLEGVTDEMVLCRDETFGPVVALTRVADADEAVERANDTCYGLNASIWTTARRGAEIAPRIQAGTVNVNEGYAAAWASLDAPMGGMKDSGVGRRHGREGILKYTEAQTVAVQRGMPIGPLPPGIAPDRYAAVMTGALKVLKRVPFLR</sequence>
<comment type="similarity">
    <text evidence="3">Belongs to the aldehyde dehydrogenase family.</text>
</comment>
<gene>
    <name evidence="5" type="ORF">GCM10010531_28560</name>
</gene>